<dbReference type="AlphaFoldDB" id="A0A7E4VGG2"/>
<proteinExistence type="predicted"/>
<keyword evidence="2" id="KW-1185">Reference proteome</keyword>
<evidence type="ECO:0000313" key="3">
    <source>
        <dbReference type="WBParaSite" id="Pan_g20597.t1"/>
    </source>
</evidence>
<sequence>MSPPCTPRRIYAHATCINEHHACSKEQKQFFPSPEKPLSKPSYPLNGHQATPIAHATNRCFPNPSGHGPMAVRVRQRPSG</sequence>
<organism evidence="2 3">
    <name type="scientific">Panagrellus redivivus</name>
    <name type="common">Microworm</name>
    <dbReference type="NCBI Taxonomy" id="6233"/>
    <lineage>
        <taxon>Eukaryota</taxon>
        <taxon>Metazoa</taxon>
        <taxon>Ecdysozoa</taxon>
        <taxon>Nematoda</taxon>
        <taxon>Chromadorea</taxon>
        <taxon>Rhabditida</taxon>
        <taxon>Tylenchina</taxon>
        <taxon>Panagrolaimomorpha</taxon>
        <taxon>Panagrolaimoidea</taxon>
        <taxon>Panagrolaimidae</taxon>
        <taxon>Panagrellus</taxon>
    </lineage>
</organism>
<evidence type="ECO:0000313" key="2">
    <source>
        <dbReference type="Proteomes" id="UP000492821"/>
    </source>
</evidence>
<reference evidence="2" key="1">
    <citation type="journal article" date="2013" name="Genetics">
        <title>The draft genome and transcriptome of Panagrellus redivivus are shaped by the harsh demands of a free-living lifestyle.</title>
        <authorList>
            <person name="Srinivasan J."/>
            <person name="Dillman A.R."/>
            <person name="Macchietto M.G."/>
            <person name="Heikkinen L."/>
            <person name="Lakso M."/>
            <person name="Fracchia K.M."/>
            <person name="Antoshechkin I."/>
            <person name="Mortazavi A."/>
            <person name="Wong G."/>
            <person name="Sternberg P.W."/>
        </authorList>
    </citation>
    <scope>NUCLEOTIDE SEQUENCE [LARGE SCALE GENOMIC DNA]</scope>
    <source>
        <strain evidence="2">MT8872</strain>
    </source>
</reference>
<reference evidence="3" key="2">
    <citation type="submission" date="2020-10" db="UniProtKB">
        <authorList>
            <consortium name="WormBaseParasite"/>
        </authorList>
    </citation>
    <scope>IDENTIFICATION</scope>
</reference>
<name>A0A7E4VGG2_PANRE</name>
<protein>
    <submittedName>
        <fullName evidence="3">Uncharacterized protein</fullName>
    </submittedName>
</protein>
<dbReference type="WBParaSite" id="Pan_g20597.t1">
    <property type="protein sequence ID" value="Pan_g20597.t1"/>
    <property type="gene ID" value="Pan_g20597"/>
</dbReference>
<evidence type="ECO:0000256" key="1">
    <source>
        <dbReference type="SAM" id="MobiDB-lite"/>
    </source>
</evidence>
<accession>A0A7E4VGG2</accession>
<dbReference type="Proteomes" id="UP000492821">
    <property type="component" value="Unassembled WGS sequence"/>
</dbReference>
<feature type="region of interest" description="Disordered" evidence="1">
    <location>
        <begin position="31"/>
        <end position="50"/>
    </location>
</feature>